<name>A0ABQ6NBV4_9STRA</name>
<organism evidence="3 4">
    <name type="scientific">Tetraparma gracilis</name>
    <dbReference type="NCBI Taxonomy" id="2962635"/>
    <lineage>
        <taxon>Eukaryota</taxon>
        <taxon>Sar</taxon>
        <taxon>Stramenopiles</taxon>
        <taxon>Ochrophyta</taxon>
        <taxon>Bolidophyceae</taxon>
        <taxon>Parmales</taxon>
        <taxon>Triparmaceae</taxon>
        <taxon>Tetraparma</taxon>
    </lineage>
</organism>
<dbReference type="Gene3D" id="1.25.40.10">
    <property type="entry name" value="Tetratricopeptide repeat domain"/>
    <property type="match status" value="1"/>
</dbReference>
<evidence type="ECO:0000256" key="1">
    <source>
        <dbReference type="SAM" id="MobiDB-lite"/>
    </source>
</evidence>
<evidence type="ECO:0000313" key="3">
    <source>
        <dbReference type="EMBL" id="GMI54257.1"/>
    </source>
</evidence>
<dbReference type="SUPFAM" id="SSF141255">
    <property type="entry name" value="YccV-like"/>
    <property type="match status" value="1"/>
</dbReference>
<gene>
    <name evidence="3" type="ORF">TeGR_g7059</name>
</gene>
<dbReference type="SMART" id="SM00992">
    <property type="entry name" value="YccV-like"/>
    <property type="match status" value="1"/>
</dbReference>
<feature type="region of interest" description="Disordered" evidence="1">
    <location>
        <begin position="1"/>
        <end position="26"/>
    </location>
</feature>
<feature type="domain" description="Hemimethylated DNA-binding" evidence="2">
    <location>
        <begin position="349"/>
        <end position="453"/>
    </location>
</feature>
<reference evidence="3 4" key="1">
    <citation type="journal article" date="2023" name="Commun. Biol.">
        <title>Genome analysis of Parmales, the sister group of diatoms, reveals the evolutionary specialization of diatoms from phago-mixotrophs to photoautotrophs.</title>
        <authorList>
            <person name="Ban H."/>
            <person name="Sato S."/>
            <person name="Yoshikawa S."/>
            <person name="Yamada K."/>
            <person name="Nakamura Y."/>
            <person name="Ichinomiya M."/>
            <person name="Sato N."/>
            <person name="Blanc-Mathieu R."/>
            <person name="Endo H."/>
            <person name="Kuwata A."/>
            <person name="Ogata H."/>
        </authorList>
    </citation>
    <scope>NUCLEOTIDE SEQUENCE [LARGE SCALE GENOMIC DNA]</scope>
</reference>
<proteinExistence type="predicted"/>
<dbReference type="Pfam" id="PF13432">
    <property type="entry name" value="TPR_16"/>
    <property type="match status" value="1"/>
</dbReference>
<dbReference type="Proteomes" id="UP001165060">
    <property type="component" value="Unassembled WGS sequence"/>
</dbReference>
<dbReference type="Gene3D" id="2.30.30.390">
    <property type="entry name" value="Hemimethylated DNA-binding domain"/>
    <property type="match status" value="1"/>
</dbReference>
<dbReference type="InterPro" id="IPR011990">
    <property type="entry name" value="TPR-like_helical_dom_sf"/>
</dbReference>
<keyword evidence="4" id="KW-1185">Reference proteome</keyword>
<sequence length="674" mass="74545">MLPPFTAQPHSEYTPPLADPDRGAAVPLTLPASSAQHVRSAARTIFSFNRATTDPKHVQSQIDLGFDALRDLSALLPDLERELAIHDGRKDRAGVRFRVGDVVRHKPSGARGAVVFWERGGGGDVEYVLLVDGEDERALLSGIGKPELEPGSALLGKHAREGEGDGAGARTRASGLFAALLHGDEGVAVPEADLEPCPPAMRRIDATVLGASASHLPPHPLVPLPFFEKFEESTGRFLPSPELAHLFPADVDPEPAQSARGEVEARFALAARELLAELLELASSYEGRIPAPDPEGGGGSPFWSLARRAAQFSRAQPWAEAGASAVFLFNLHNEVSSVERSRARLKDVDTKFGCGDVVFHKVYNFRGVVQAVDPFPRLDVSNWDGLQHIENLDQPFYLVVPDTDDAIKSFGAPRPYRYVIEENLLPVTDKERADSVRINDATRESLGMRQDPGTLKWRCSDDMEMRHPAHDDAHKPALEFFAEANQLFADFFNDLRVGRASRFGDLCLDDLYELLRTAATRSESKAMENLLGEVVIAARDKGTREKVQILHDLVVGGRKMYSRDKTERIPELDAFVSSMATSDSEEDGEWLLPLDLTARQLFNAEKYADALKVVDEILTKDPRRISMYLLRAQICMKRGEMAEAREAYDAALERHPWISANRAIYEQWATLSEY</sequence>
<dbReference type="InterPro" id="IPR036623">
    <property type="entry name" value="Hemimethylated_DNA-bd_sf"/>
</dbReference>
<dbReference type="EMBL" id="BRYB01006651">
    <property type="protein sequence ID" value="GMI54257.1"/>
    <property type="molecule type" value="Genomic_DNA"/>
</dbReference>
<dbReference type="InterPro" id="IPR011722">
    <property type="entry name" value="Hemimethylated_DNA-bd_dom"/>
</dbReference>
<accession>A0ABQ6NBV4</accession>
<evidence type="ECO:0000313" key="4">
    <source>
        <dbReference type="Proteomes" id="UP001165060"/>
    </source>
</evidence>
<dbReference type="Pfam" id="PF08755">
    <property type="entry name" value="YccV-like"/>
    <property type="match status" value="1"/>
</dbReference>
<protein>
    <recommendedName>
        <fullName evidence="2">Hemimethylated DNA-binding domain-containing protein</fullName>
    </recommendedName>
</protein>
<evidence type="ECO:0000259" key="2">
    <source>
        <dbReference type="SMART" id="SM00992"/>
    </source>
</evidence>
<dbReference type="SUPFAM" id="SSF48452">
    <property type="entry name" value="TPR-like"/>
    <property type="match status" value="1"/>
</dbReference>
<comment type="caution">
    <text evidence="3">The sequence shown here is derived from an EMBL/GenBank/DDBJ whole genome shotgun (WGS) entry which is preliminary data.</text>
</comment>